<evidence type="ECO:0000313" key="3">
    <source>
        <dbReference type="EMBL" id="APG48709.1"/>
    </source>
</evidence>
<feature type="region of interest" description="Disordered" evidence="1">
    <location>
        <begin position="154"/>
        <end position="202"/>
    </location>
</feature>
<organism evidence="3 4">
    <name type="scientific">Phaeobacter porticola</name>
    <dbReference type="NCBI Taxonomy" id="1844006"/>
    <lineage>
        <taxon>Bacteria</taxon>
        <taxon>Pseudomonadati</taxon>
        <taxon>Pseudomonadota</taxon>
        <taxon>Alphaproteobacteria</taxon>
        <taxon>Rhodobacterales</taxon>
        <taxon>Roseobacteraceae</taxon>
        <taxon>Phaeobacter</taxon>
    </lineage>
</organism>
<dbReference type="KEGG" id="php:PhaeoP97_03356"/>
<dbReference type="InterPro" id="IPR038610">
    <property type="entry name" value="FliK-like_C_sf"/>
</dbReference>
<feature type="compositionally biased region" description="Polar residues" evidence="1">
    <location>
        <begin position="530"/>
        <end position="545"/>
    </location>
</feature>
<feature type="compositionally biased region" description="Polar residues" evidence="1">
    <location>
        <begin position="154"/>
        <end position="172"/>
    </location>
</feature>
<name>A0A1L3I922_9RHOB</name>
<evidence type="ECO:0000256" key="1">
    <source>
        <dbReference type="SAM" id="MobiDB-lite"/>
    </source>
</evidence>
<protein>
    <submittedName>
        <fullName evidence="3">Flagellar hook-length control protein FliK</fullName>
    </submittedName>
</protein>
<dbReference type="Gene3D" id="3.30.750.140">
    <property type="match status" value="1"/>
</dbReference>
<dbReference type="OrthoDB" id="7203912at2"/>
<dbReference type="AlphaFoldDB" id="A0A1L3I922"/>
<keyword evidence="3" id="KW-0966">Cell projection</keyword>
<feature type="region of interest" description="Disordered" evidence="1">
    <location>
        <begin position="217"/>
        <end position="308"/>
    </location>
</feature>
<feature type="compositionally biased region" description="Basic and acidic residues" evidence="1">
    <location>
        <begin position="42"/>
        <end position="57"/>
    </location>
</feature>
<proteinExistence type="predicted"/>
<feature type="compositionally biased region" description="Polar residues" evidence="1">
    <location>
        <begin position="217"/>
        <end position="240"/>
    </location>
</feature>
<evidence type="ECO:0000313" key="4">
    <source>
        <dbReference type="Proteomes" id="UP000183859"/>
    </source>
</evidence>
<feature type="compositionally biased region" description="Basic and acidic residues" evidence="1">
    <location>
        <begin position="246"/>
        <end position="256"/>
    </location>
</feature>
<dbReference type="STRING" id="1844006.PhaeoP97_03356"/>
<feature type="compositionally biased region" description="Low complexity" evidence="1">
    <location>
        <begin position="272"/>
        <end position="297"/>
    </location>
</feature>
<feature type="region of interest" description="Disordered" evidence="1">
    <location>
        <begin position="1"/>
        <end position="113"/>
    </location>
</feature>
<dbReference type="Proteomes" id="UP000183859">
    <property type="component" value="Chromosome"/>
</dbReference>
<feature type="compositionally biased region" description="Polar residues" evidence="1">
    <location>
        <begin position="1"/>
        <end position="25"/>
    </location>
</feature>
<sequence length="571" mass="57515">MFINALTSPTSGGAQGSDKIQQGESAKSRKGSSFDAVMAETAKSHDGAETDAMRVDEVAEEQAASNTTSGSSNETEKDGDAEVSSDIEGAAAEGSTVYPNDPQPTAVPASTAEISSEIAADVATKGAVVAGSPAPIAVGGAASDKVVTQVETTKVNADSSVSGETTQASQLAKSGERGGNAKVPDATQLRTAADSAGGDVIPVGKAESKDAIAALQAASQRQPIDSATAKSETRGNTSAAALNHESASKVESKEATKSQTSGEAGTQKRRIVQTSAVSASSALAEQAAAKPETAKPAPGGSPSEVAKTITSVPPMSADQANRPVNPVPLEISHSPIREKFAARRAAAEQITSATSSPTVPVLPQGAYSAASFGLGAGALTAATPNTTSSIAIDSLTSVGAGGASQSGGMIGAELPGLSQLLTEATVSPGTVHKPETPRLIANQMAEALATKGERNVDVALNPKELGHVNMRVSVTDVGVSVMIQTERAETGDLMRRHINELADEFRRMGFDDISFQFSGDEASNRGGGNDASQGNPGRSAGSGSSDELAETAAEPIAQSLNLGEVGLDIRV</sequence>
<gene>
    <name evidence="3" type="ORF">PhaeoP97_03356</name>
</gene>
<dbReference type="CDD" id="cd17470">
    <property type="entry name" value="T3SS_Flik_C"/>
    <property type="match status" value="1"/>
</dbReference>
<reference evidence="4" key="1">
    <citation type="submission" date="2016-07" db="EMBL/GenBank/DDBJ databases">
        <title>Phaeobacter portensis sp. nov., a tropodithietic acid producing bacterium isolated from a German harbor.</title>
        <authorList>
            <person name="Freese H.M."/>
            <person name="Bunk B."/>
            <person name="Breider S."/>
            <person name="Brinkhoff T."/>
        </authorList>
    </citation>
    <scope>NUCLEOTIDE SEQUENCE [LARGE SCALE GENOMIC DNA]</scope>
    <source>
        <strain evidence="4">P97</strain>
    </source>
</reference>
<feature type="region of interest" description="Disordered" evidence="1">
    <location>
        <begin position="517"/>
        <end position="555"/>
    </location>
</feature>
<dbReference type="EMBL" id="CP016364">
    <property type="protein sequence ID" value="APG48709.1"/>
    <property type="molecule type" value="Genomic_DNA"/>
</dbReference>
<dbReference type="InterPro" id="IPR021136">
    <property type="entry name" value="Flagellar_hook_control-like_C"/>
</dbReference>
<keyword evidence="3" id="KW-0282">Flagellum</keyword>
<keyword evidence="4" id="KW-1185">Reference proteome</keyword>
<keyword evidence="3" id="KW-0969">Cilium</keyword>
<evidence type="ECO:0000259" key="2">
    <source>
        <dbReference type="Pfam" id="PF02120"/>
    </source>
</evidence>
<dbReference type="Pfam" id="PF02120">
    <property type="entry name" value="Flg_hook"/>
    <property type="match status" value="1"/>
</dbReference>
<accession>A0A1L3I922</accession>
<feature type="domain" description="Flagellar hook-length control protein-like C-terminal" evidence="2">
    <location>
        <begin position="447"/>
        <end position="523"/>
    </location>
</feature>